<sequence>MSKAIQGFEYAIKDAEELLAHFDSVNANPPPPNSEVLKRAGLVMALTAWETYVEDRVVEEMHKKLAIVQGSYLGDFILKKLHTDLKTFHNPSSDKTKRIFQDYLGFDVTEGWRWSNYEPDKARSTLNQWIKKRGDAAHRSKPINSGIPSAHLIKRDELEKVIRFIKDLVKATDNYVNEKIDQHHASVFERQHQISS</sequence>
<evidence type="ECO:0000313" key="3">
    <source>
        <dbReference type="Proteomes" id="UP000439123"/>
    </source>
</evidence>
<evidence type="ECO:0000259" key="1">
    <source>
        <dbReference type="Pfam" id="PF18735"/>
    </source>
</evidence>
<proteinExistence type="predicted"/>
<name>A0A653L0K5_AERVE</name>
<gene>
    <name evidence="2" type="ORF">AERO8C_20293</name>
</gene>
<organism evidence="2 3">
    <name type="scientific">Aeromonas veronii</name>
    <dbReference type="NCBI Taxonomy" id="654"/>
    <lineage>
        <taxon>Bacteria</taxon>
        <taxon>Pseudomonadati</taxon>
        <taxon>Pseudomonadota</taxon>
        <taxon>Gammaproteobacteria</taxon>
        <taxon>Aeromonadales</taxon>
        <taxon>Aeromonadaceae</taxon>
        <taxon>Aeromonas</taxon>
    </lineage>
</organism>
<dbReference type="RefSeq" id="WP_082044030.1">
    <property type="nucleotide sequence ID" value="NZ_CAWQKY010000001.1"/>
</dbReference>
<dbReference type="Pfam" id="PF18735">
    <property type="entry name" value="HEPN_RiboL-PSP"/>
    <property type="match status" value="1"/>
</dbReference>
<feature type="domain" description="RiboL-PSP-HEPN" evidence="1">
    <location>
        <begin position="13"/>
        <end position="177"/>
    </location>
</feature>
<dbReference type="InterPro" id="IPR041519">
    <property type="entry name" value="HEPN_RiboL-PSP"/>
</dbReference>
<protein>
    <recommendedName>
        <fullName evidence="1">RiboL-PSP-HEPN domain-containing protein</fullName>
    </recommendedName>
</protein>
<dbReference type="EMBL" id="CABWLC010000012">
    <property type="protein sequence ID" value="VXA85143.1"/>
    <property type="molecule type" value="Genomic_DNA"/>
</dbReference>
<dbReference type="Proteomes" id="UP000439123">
    <property type="component" value="Unassembled WGS sequence"/>
</dbReference>
<accession>A0A653L0K5</accession>
<evidence type="ECO:0000313" key="2">
    <source>
        <dbReference type="EMBL" id="VXA85143.1"/>
    </source>
</evidence>
<reference evidence="2 3" key="1">
    <citation type="submission" date="2019-10" db="EMBL/GenBank/DDBJ databases">
        <authorList>
            <person name="Karimi E."/>
        </authorList>
    </citation>
    <scope>NUCLEOTIDE SEQUENCE [LARGE SCALE GENOMIC DNA]</scope>
    <source>
        <strain evidence="2">Aeromonas sp. 8C</strain>
    </source>
</reference>
<dbReference type="AlphaFoldDB" id="A0A653L0K5"/>